<sequence length="55" mass="6525">MDVTSIQRLNHLSWISLNAWPAKAECQKTAIVENALDYYFRHNKTVNDMFRNLKE</sequence>
<dbReference type="InParanoid" id="A0A3G9JUR3"/>
<name>A0A3G9JUR3_9FIRM</name>
<gene>
    <name evidence="1" type="ORF">SG0102_15780</name>
</gene>
<proteinExistence type="predicted"/>
<dbReference type="EMBL" id="AP019309">
    <property type="protein sequence ID" value="BBH26644.1"/>
    <property type="molecule type" value="Genomic_DNA"/>
</dbReference>
<reference evidence="1 2" key="1">
    <citation type="submission" date="2018-11" db="EMBL/GenBank/DDBJ databases">
        <title>Novel Erysipelotrichaceae bacterium isolated from small intestine of a swine.</title>
        <authorList>
            <person name="Kim J.S."/>
            <person name="Choe H."/>
            <person name="Lee Y.R."/>
            <person name="Kim K.M."/>
            <person name="Park D.S."/>
        </authorList>
    </citation>
    <scope>NUCLEOTIDE SEQUENCE [LARGE SCALE GENOMIC DNA]</scope>
    <source>
        <strain evidence="1 2">SG0102</strain>
    </source>
</reference>
<evidence type="ECO:0000313" key="1">
    <source>
        <dbReference type="EMBL" id="BBH26644.1"/>
    </source>
</evidence>
<dbReference type="KEGG" id="ebm:SG0102_15780"/>
<keyword evidence="2" id="KW-1185">Reference proteome</keyword>
<dbReference type="AlphaFoldDB" id="A0A3G9JUR3"/>
<protein>
    <submittedName>
        <fullName evidence="1">Uncharacterized protein</fullName>
    </submittedName>
</protein>
<evidence type="ECO:0000313" key="2">
    <source>
        <dbReference type="Proteomes" id="UP000268059"/>
    </source>
</evidence>
<dbReference type="Proteomes" id="UP000268059">
    <property type="component" value="Chromosome"/>
</dbReference>
<accession>A0A3G9JUR3</accession>
<organism evidence="1 2">
    <name type="scientific">Intestinibaculum porci</name>
    <dbReference type="NCBI Taxonomy" id="2487118"/>
    <lineage>
        <taxon>Bacteria</taxon>
        <taxon>Bacillati</taxon>
        <taxon>Bacillota</taxon>
        <taxon>Erysipelotrichia</taxon>
        <taxon>Erysipelotrichales</taxon>
        <taxon>Erysipelotrichaceae</taxon>
        <taxon>Intestinibaculum</taxon>
    </lineage>
</organism>